<dbReference type="CDD" id="cd08195">
    <property type="entry name" value="DHQS"/>
    <property type="match status" value="1"/>
</dbReference>
<keyword evidence="11 17" id="KW-0547">Nucleotide-binding</keyword>
<evidence type="ECO:0000256" key="10">
    <source>
        <dbReference type="ARBA" id="ARBA00022723"/>
    </source>
</evidence>
<dbReference type="RefSeq" id="WP_425308928.1">
    <property type="nucleotide sequence ID" value="NZ_CP154795.1"/>
</dbReference>
<feature type="domain" description="3-dehydroquinate synthase N-terminal" evidence="18">
    <location>
        <begin position="63"/>
        <end position="174"/>
    </location>
</feature>
<dbReference type="EMBL" id="CP154795">
    <property type="protein sequence ID" value="XAN07468.1"/>
    <property type="molecule type" value="Genomic_DNA"/>
</dbReference>
<dbReference type="InterPro" id="IPR016037">
    <property type="entry name" value="DHQ_synth_AroB"/>
</dbReference>
<evidence type="ECO:0000256" key="15">
    <source>
        <dbReference type="ARBA" id="ARBA00023239"/>
    </source>
</evidence>
<evidence type="ECO:0000256" key="8">
    <source>
        <dbReference type="ARBA" id="ARBA00022490"/>
    </source>
</evidence>
<keyword evidence="9 17" id="KW-0028">Amino-acid biosynthesis</keyword>
<comment type="similarity">
    <text evidence="5 17">Belongs to the sugar phosphate cyclases superfamily. Dehydroquinate synthase family.</text>
</comment>
<evidence type="ECO:0000256" key="2">
    <source>
        <dbReference type="ARBA" id="ARBA00001911"/>
    </source>
</evidence>
<dbReference type="SUPFAM" id="SSF56796">
    <property type="entry name" value="Dehydroquinate synthase-like"/>
    <property type="match status" value="1"/>
</dbReference>
<evidence type="ECO:0000256" key="7">
    <source>
        <dbReference type="ARBA" id="ARBA00017684"/>
    </source>
</evidence>
<evidence type="ECO:0000256" key="9">
    <source>
        <dbReference type="ARBA" id="ARBA00022605"/>
    </source>
</evidence>
<feature type="binding site" evidence="17">
    <location>
        <begin position="101"/>
        <end position="105"/>
    </location>
    <ligand>
        <name>NAD(+)</name>
        <dbReference type="ChEBI" id="CHEBI:57540"/>
    </ligand>
</feature>
<dbReference type="Gene3D" id="3.40.50.1970">
    <property type="match status" value="1"/>
</dbReference>
<evidence type="ECO:0000256" key="16">
    <source>
        <dbReference type="ARBA" id="ARBA00023285"/>
    </source>
</evidence>
<feature type="binding site" evidence="17">
    <location>
        <position position="265"/>
    </location>
    <ligand>
        <name>Zn(2+)</name>
        <dbReference type="ChEBI" id="CHEBI:29105"/>
    </ligand>
</feature>
<gene>
    <name evidence="17 20" type="primary">aroB</name>
    <name evidence="20" type="ORF">AADG42_09240</name>
</gene>
<keyword evidence="13 17" id="KW-0520">NAD</keyword>
<feature type="binding site" evidence="17">
    <location>
        <position position="138"/>
    </location>
    <ligand>
        <name>NAD(+)</name>
        <dbReference type="ChEBI" id="CHEBI:57540"/>
    </ligand>
</feature>
<evidence type="ECO:0000256" key="11">
    <source>
        <dbReference type="ARBA" id="ARBA00022741"/>
    </source>
</evidence>
<dbReference type="Pfam" id="PF01761">
    <property type="entry name" value="DHQ_synthase"/>
    <property type="match status" value="1"/>
</dbReference>
<evidence type="ECO:0000256" key="3">
    <source>
        <dbReference type="ARBA" id="ARBA00004496"/>
    </source>
</evidence>
<sequence>MSDLEIIKVNAETPYEVHTRVGALELLRGLIDGVDRVAFLYAPVLADRARALADELGGTVTMIELPDAEAAKTADVLVQCWDTMADAGFTRSDVLVALGGGATTDLGGFVAASWLRGIRFVTLPSTVLGMVDAAVGGKTGINIAAGKNLVGAFHEPMGVLCDLSLLETLPPADLKAGVVEAVKCGFIADPVILDLVEEDPEDALRWDSDRLAEIVRRGIAVKARVVSGDLRESTSKGAQVGRELLNYGHTLAHAIEKLENYTWRHGEAVGVGMVYVAELARLLGKIDDELADRHRTVLQSLGLPVSYRADAWPELRDAMSLDKKTRGSTLRFVILNGLGSAEILAGPDEQVLAEAYARLAS</sequence>
<dbReference type="InterPro" id="IPR050071">
    <property type="entry name" value="Dehydroquinate_synthase"/>
</dbReference>
<proteinExistence type="inferred from homology"/>
<comment type="caution">
    <text evidence="17">Lacks conserved residue(s) required for the propagation of feature annotation.</text>
</comment>
<keyword evidence="8 17" id="KW-0963">Cytoplasm</keyword>
<keyword evidence="15 17" id="KW-0456">Lyase</keyword>
<evidence type="ECO:0000256" key="5">
    <source>
        <dbReference type="ARBA" id="ARBA00005412"/>
    </source>
</evidence>
<protein>
    <recommendedName>
        <fullName evidence="7 17">3-dehydroquinate synthase</fullName>
        <shortName evidence="17">DHQS</shortName>
        <ecNumber evidence="6 17">4.2.3.4</ecNumber>
    </recommendedName>
</protein>
<comment type="function">
    <text evidence="17">Catalyzes the conversion of 3-deoxy-D-arabino-heptulosonate 7-phosphate (DAHP) to dehydroquinate (DHQ).</text>
</comment>
<comment type="subcellular location">
    <subcellularLocation>
        <location evidence="3 17">Cytoplasm</location>
    </subcellularLocation>
</comment>
<evidence type="ECO:0000256" key="4">
    <source>
        <dbReference type="ARBA" id="ARBA00004661"/>
    </source>
</evidence>
<evidence type="ECO:0000259" key="19">
    <source>
        <dbReference type="Pfam" id="PF24621"/>
    </source>
</evidence>
<dbReference type="PANTHER" id="PTHR43622">
    <property type="entry name" value="3-DEHYDROQUINATE SYNTHASE"/>
    <property type="match status" value="1"/>
</dbReference>
<feature type="binding site" evidence="17">
    <location>
        <position position="249"/>
    </location>
    <ligand>
        <name>Zn(2+)</name>
        <dbReference type="ChEBI" id="CHEBI:29105"/>
    </ligand>
</feature>
<keyword evidence="21" id="KW-1185">Reference proteome</keyword>
<dbReference type="Gene3D" id="1.20.1090.10">
    <property type="entry name" value="Dehydroquinate synthase-like - alpha domain"/>
    <property type="match status" value="1"/>
</dbReference>
<comment type="catalytic activity">
    <reaction evidence="1 17">
        <text>7-phospho-2-dehydro-3-deoxy-D-arabino-heptonate = 3-dehydroquinate + phosphate</text>
        <dbReference type="Rhea" id="RHEA:21968"/>
        <dbReference type="ChEBI" id="CHEBI:32364"/>
        <dbReference type="ChEBI" id="CHEBI:43474"/>
        <dbReference type="ChEBI" id="CHEBI:58394"/>
        <dbReference type="EC" id="4.2.3.4"/>
    </reaction>
</comment>
<dbReference type="HAMAP" id="MF_00110">
    <property type="entry name" value="DHQ_synthase"/>
    <property type="match status" value="1"/>
</dbReference>
<evidence type="ECO:0000256" key="12">
    <source>
        <dbReference type="ARBA" id="ARBA00022833"/>
    </source>
</evidence>
<evidence type="ECO:0000256" key="6">
    <source>
        <dbReference type="ARBA" id="ARBA00013031"/>
    </source>
</evidence>
<feature type="binding site" evidence="17">
    <location>
        <position position="180"/>
    </location>
    <ligand>
        <name>Zn(2+)</name>
        <dbReference type="ChEBI" id="CHEBI:29105"/>
    </ligand>
</feature>
<evidence type="ECO:0000256" key="17">
    <source>
        <dbReference type="HAMAP-Rule" id="MF_00110"/>
    </source>
</evidence>
<dbReference type="PIRSF" id="PIRSF001455">
    <property type="entry name" value="DHQ_synth"/>
    <property type="match status" value="1"/>
</dbReference>
<dbReference type="InterPro" id="IPR030963">
    <property type="entry name" value="DHQ_synth_fam"/>
</dbReference>
<accession>A0ABZ3FN48</accession>
<comment type="pathway">
    <text evidence="4 17">Metabolic intermediate biosynthesis; chorismate biosynthesis; chorismate from D-erythrose 4-phosphate and phosphoenolpyruvate: step 2/7.</text>
</comment>
<keyword evidence="10 17" id="KW-0479">Metal-binding</keyword>
<dbReference type="Pfam" id="PF24621">
    <property type="entry name" value="DHQS_C"/>
    <property type="match status" value="1"/>
</dbReference>
<evidence type="ECO:0000256" key="1">
    <source>
        <dbReference type="ARBA" id="ARBA00001393"/>
    </source>
</evidence>
<evidence type="ECO:0000259" key="18">
    <source>
        <dbReference type="Pfam" id="PF01761"/>
    </source>
</evidence>
<keyword evidence="12 17" id="KW-0862">Zinc</keyword>
<dbReference type="Proteomes" id="UP001442841">
    <property type="component" value="Chromosome"/>
</dbReference>
<dbReference type="InterPro" id="IPR056179">
    <property type="entry name" value="DHQS_C"/>
</dbReference>
<reference evidence="20 21" key="1">
    <citation type="submission" date="2024-04" db="EMBL/GenBank/DDBJ databases">
        <title>Isolation of an actinomycete strain from pig manure.</title>
        <authorList>
            <person name="Gong T."/>
            <person name="Yu Z."/>
            <person name="An M."/>
            <person name="Wei C."/>
            <person name="Yang W."/>
            <person name="Liu L."/>
        </authorList>
    </citation>
    <scope>NUCLEOTIDE SEQUENCE [LARGE SCALE GENOMIC DNA]</scope>
    <source>
        <strain evidence="20 21">ZF39</strain>
    </source>
</reference>
<organism evidence="20 21">
    <name type="scientific">Ammonicoccus fulvus</name>
    <dbReference type="NCBI Taxonomy" id="3138240"/>
    <lineage>
        <taxon>Bacteria</taxon>
        <taxon>Bacillati</taxon>
        <taxon>Actinomycetota</taxon>
        <taxon>Actinomycetes</taxon>
        <taxon>Propionibacteriales</taxon>
        <taxon>Propionibacteriaceae</taxon>
        <taxon>Ammonicoccus</taxon>
    </lineage>
</organism>
<evidence type="ECO:0000313" key="20">
    <source>
        <dbReference type="EMBL" id="XAN07468.1"/>
    </source>
</evidence>
<evidence type="ECO:0000313" key="21">
    <source>
        <dbReference type="Proteomes" id="UP001442841"/>
    </source>
</evidence>
<dbReference type="InterPro" id="IPR030960">
    <property type="entry name" value="DHQS/DOIS_N"/>
</dbReference>
<feature type="domain" description="3-dehydroquinate synthase C-terminal" evidence="19">
    <location>
        <begin position="177"/>
        <end position="325"/>
    </location>
</feature>
<comment type="cofactor">
    <cofactor evidence="2 17">
        <name>NAD(+)</name>
        <dbReference type="ChEBI" id="CHEBI:57540"/>
    </cofactor>
</comment>
<evidence type="ECO:0000256" key="13">
    <source>
        <dbReference type="ARBA" id="ARBA00023027"/>
    </source>
</evidence>
<keyword evidence="16 17" id="KW-0170">Cobalt</keyword>
<keyword evidence="14 17" id="KW-0057">Aromatic amino acid biosynthesis</keyword>
<name>A0ABZ3FN48_9ACTN</name>
<evidence type="ECO:0000256" key="14">
    <source>
        <dbReference type="ARBA" id="ARBA00023141"/>
    </source>
</evidence>
<comment type="cofactor">
    <cofactor evidence="17">
        <name>Co(2+)</name>
        <dbReference type="ChEBI" id="CHEBI:48828"/>
    </cofactor>
    <cofactor evidence="17">
        <name>Zn(2+)</name>
        <dbReference type="ChEBI" id="CHEBI:29105"/>
    </cofactor>
    <text evidence="17">Binds 1 divalent metal cation per subunit. Can use either Co(2+) or Zn(2+).</text>
</comment>
<feature type="binding site" evidence="17">
    <location>
        <begin position="67"/>
        <end position="72"/>
    </location>
    <ligand>
        <name>NAD(+)</name>
        <dbReference type="ChEBI" id="CHEBI:57540"/>
    </ligand>
</feature>
<dbReference type="GO" id="GO:0003856">
    <property type="term" value="F:3-dehydroquinate synthase activity"/>
    <property type="evidence" value="ECO:0007669"/>
    <property type="project" value="UniProtKB-EC"/>
</dbReference>
<feature type="binding site" evidence="17">
    <location>
        <position position="147"/>
    </location>
    <ligand>
        <name>NAD(+)</name>
        <dbReference type="ChEBI" id="CHEBI:57540"/>
    </ligand>
</feature>
<dbReference type="EC" id="4.2.3.4" evidence="6 17"/>
<dbReference type="PANTHER" id="PTHR43622:SF7">
    <property type="entry name" value="3-DEHYDROQUINATE SYNTHASE, CHLOROPLASTIC"/>
    <property type="match status" value="1"/>
</dbReference>
<dbReference type="NCBIfam" id="TIGR01357">
    <property type="entry name" value="aroB"/>
    <property type="match status" value="1"/>
</dbReference>